<dbReference type="AlphaFoldDB" id="A0A843X1V9"/>
<sequence>MGNSLRCCLACILPCGALDVVRVVHLSGHVEEFGRPVAAGEILAANPNHILTKPCSLQGATAQRILIVSPDSTLRRGSIYFLIPESSSSLQERRRRRKKKRAQRPTKPCRKTTTTTTAAAAITGTTATAVEVSDDGRGFTEVIGSEKKKPGHRRRRSGRVAIWQPRLESITEDL</sequence>
<dbReference type="PANTHER" id="PTHR33052">
    <property type="entry name" value="DUF4228 DOMAIN PROTEIN-RELATED"/>
    <property type="match status" value="1"/>
</dbReference>
<organism evidence="3 4">
    <name type="scientific">Colocasia esculenta</name>
    <name type="common">Wild taro</name>
    <name type="synonym">Arum esculentum</name>
    <dbReference type="NCBI Taxonomy" id="4460"/>
    <lineage>
        <taxon>Eukaryota</taxon>
        <taxon>Viridiplantae</taxon>
        <taxon>Streptophyta</taxon>
        <taxon>Embryophyta</taxon>
        <taxon>Tracheophyta</taxon>
        <taxon>Spermatophyta</taxon>
        <taxon>Magnoliopsida</taxon>
        <taxon>Liliopsida</taxon>
        <taxon>Araceae</taxon>
        <taxon>Aroideae</taxon>
        <taxon>Colocasieae</taxon>
        <taxon>Colocasia</taxon>
    </lineage>
</organism>
<accession>A0A843X1V9</accession>
<name>A0A843X1V9_COLES</name>
<dbReference type="EMBL" id="NMUH01006334">
    <property type="protein sequence ID" value="MQM15037.1"/>
    <property type="molecule type" value="Genomic_DNA"/>
</dbReference>
<feature type="chain" id="PRO_5032447935" evidence="2">
    <location>
        <begin position="18"/>
        <end position="174"/>
    </location>
</feature>
<evidence type="ECO:0000313" key="4">
    <source>
        <dbReference type="Proteomes" id="UP000652761"/>
    </source>
</evidence>
<evidence type="ECO:0000256" key="2">
    <source>
        <dbReference type="SAM" id="SignalP"/>
    </source>
</evidence>
<dbReference type="Pfam" id="PF14009">
    <property type="entry name" value="PADRE"/>
    <property type="match status" value="1"/>
</dbReference>
<comment type="caution">
    <text evidence="3">The sequence shown here is derived from an EMBL/GenBank/DDBJ whole genome shotgun (WGS) entry which is preliminary data.</text>
</comment>
<feature type="signal peptide" evidence="2">
    <location>
        <begin position="1"/>
        <end position="17"/>
    </location>
</feature>
<keyword evidence="4" id="KW-1185">Reference proteome</keyword>
<gene>
    <name evidence="3" type="ORF">Taro_047972</name>
</gene>
<evidence type="ECO:0000256" key="1">
    <source>
        <dbReference type="SAM" id="MobiDB-lite"/>
    </source>
</evidence>
<reference evidence="3" key="1">
    <citation type="submission" date="2017-07" db="EMBL/GenBank/DDBJ databases">
        <title>Taro Niue Genome Assembly and Annotation.</title>
        <authorList>
            <person name="Atibalentja N."/>
            <person name="Keating K."/>
            <person name="Fields C.J."/>
        </authorList>
    </citation>
    <scope>NUCLEOTIDE SEQUENCE</scope>
    <source>
        <strain evidence="3">Niue_2</strain>
        <tissue evidence="3">Leaf</tissue>
    </source>
</reference>
<protein>
    <submittedName>
        <fullName evidence="3">Uncharacterized protein</fullName>
    </submittedName>
</protein>
<keyword evidence="2" id="KW-0732">Signal</keyword>
<dbReference type="OrthoDB" id="1856818at2759"/>
<proteinExistence type="predicted"/>
<evidence type="ECO:0000313" key="3">
    <source>
        <dbReference type="EMBL" id="MQM15037.1"/>
    </source>
</evidence>
<feature type="compositionally biased region" description="Basic residues" evidence="1">
    <location>
        <begin position="93"/>
        <end position="110"/>
    </location>
</feature>
<feature type="region of interest" description="Disordered" evidence="1">
    <location>
        <begin position="88"/>
        <end position="116"/>
    </location>
</feature>
<dbReference type="Proteomes" id="UP000652761">
    <property type="component" value="Unassembled WGS sequence"/>
</dbReference>
<dbReference type="InterPro" id="IPR025322">
    <property type="entry name" value="PADRE_dom"/>
</dbReference>